<accession>A0A1B7XXN7</accession>
<dbReference type="InterPro" id="IPR021833">
    <property type="entry name" value="DUF3425"/>
</dbReference>
<evidence type="ECO:0000313" key="3">
    <source>
        <dbReference type="Proteomes" id="UP000092177"/>
    </source>
</evidence>
<sequence length="338" mass="37684">MPFKDSFPDPESASAMELCFSPGAPVPHATSIPVVANPRLAEMKDPTEDWTGVTSTAERRKLQNRLNQRARRRRAQKLGKHSPSDPSPEPDSESDPASTVLVKAETPPNKQAIMVSGTGSKGRPDVCLLGKPYAQDHLIQFSEGAYKDYLSGNPRTNYLTTLVRVNVFHAFVQNARVLNFDKSWLTYEAISPFHMVGPGLGPAAVHPSCPESMRPTQLQLAVEHHPWIDLFPHPAMRDNFLRVVAEHGEDYVDEDDMCRDIVDVGAGAGVEESALIVWGEPWDPRGWEATEPFLRKWGWLLAGCPEMLEGTNYWRQKRGLPKLRFSGSTAHMHRPSTD</sequence>
<dbReference type="PANTHER" id="PTHR38116:SF1">
    <property type="entry name" value="BZIP DOMAIN-CONTAINING PROTEIN"/>
    <property type="match status" value="1"/>
</dbReference>
<dbReference type="KEGG" id="chig:CH63R_11229"/>
<dbReference type="PANTHER" id="PTHR38116">
    <property type="entry name" value="CHROMOSOME 7, WHOLE GENOME SHOTGUN SEQUENCE"/>
    <property type="match status" value="1"/>
</dbReference>
<dbReference type="VEuPathDB" id="FungiDB:CH63R_11229"/>
<dbReference type="AlphaFoldDB" id="A0A1B7XXN7"/>
<dbReference type="Proteomes" id="UP000092177">
    <property type="component" value="Chromosome 8"/>
</dbReference>
<evidence type="ECO:0000256" key="1">
    <source>
        <dbReference type="SAM" id="MobiDB-lite"/>
    </source>
</evidence>
<organism evidence="2 3">
    <name type="scientific">Colletotrichum higginsianum (strain IMI 349063)</name>
    <name type="common">Crucifer anthracnose fungus</name>
    <dbReference type="NCBI Taxonomy" id="759273"/>
    <lineage>
        <taxon>Eukaryota</taxon>
        <taxon>Fungi</taxon>
        <taxon>Dikarya</taxon>
        <taxon>Ascomycota</taxon>
        <taxon>Pezizomycotina</taxon>
        <taxon>Sordariomycetes</taxon>
        <taxon>Hypocreomycetidae</taxon>
        <taxon>Glomerellales</taxon>
        <taxon>Glomerellaceae</taxon>
        <taxon>Colletotrichum</taxon>
        <taxon>Colletotrichum destructivum species complex</taxon>
    </lineage>
</organism>
<dbReference type="GeneID" id="28870310"/>
<dbReference type="EMBL" id="LTAN01000008">
    <property type="protein sequence ID" value="OBR04526.1"/>
    <property type="molecule type" value="Genomic_DNA"/>
</dbReference>
<name>A0A1B7XXN7_COLHI</name>
<dbReference type="OrthoDB" id="2245989at2759"/>
<gene>
    <name evidence="2" type="ORF">CH63R_11229</name>
</gene>
<proteinExistence type="predicted"/>
<protein>
    <submittedName>
        <fullName evidence="2">Aryl-alcohol dehydrogenase</fullName>
    </submittedName>
</protein>
<feature type="region of interest" description="Disordered" evidence="1">
    <location>
        <begin position="37"/>
        <end position="108"/>
    </location>
</feature>
<dbReference type="RefSeq" id="XP_018153044.1">
    <property type="nucleotide sequence ID" value="XM_018306203.1"/>
</dbReference>
<feature type="compositionally biased region" description="Basic residues" evidence="1">
    <location>
        <begin position="68"/>
        <end position="80"/>
    </location>
</feature>
<dbReference type="Pfam" id="PF11905">
    <property type="entry name" value="DUF3425"/>
    <property type="match status" value="1"/>
</dbReference>
<evidence type="ECO:0000313" key="2">
    <source>
        <dbReference type="EMBL" id="OBR04526.1"/>
    </source>
</evidence>
<keyword evidence="3" id="KW-1185">Reference proteome</keyword>
<reference evidence="3" key="1">
    <citation type="journal article" date="2017" name="BMC Genomics">
        <title>Gapless genome assembly of Colletotrichum higginsianum reveals chromosome structure and association of transposable elements with secondary metabolite gene clusters.</title>
        <authorList>
            <person name="Dallery J.-F."/>
            <person name="Lapalu N."/>
            <person name="Zampounis A."/>
            <person name="Pigne S."/>
            <person name="Luyten I."/>
            <person name="Amselem J."/>
            <person name="Wittenberg A.H.J."/>
            <person name="Zhou S."/>
            <person name="de Queiroz M.V."/>
            <person name="Robin G.P."/>
            <person name="Auger A."/>
            <person name="Hainaut M."/>
            <person name="Henrissat B."/>
            <person name="Kim K.-T."/>
            <person name="Lee Y.-H."/>
            <person name="Lespinet O."/>
            <person name="Schwartz D.C."/>
            <person name="Thon M.R."/>
            <person name="O'Connell R.J."/>
        </authorList>
    </citation>
    <scope>NUCLEOTIDE SEQUENCE [LARGE SCALE GENOMIC DNA]</scope>
    <source>
        <strain evidence="3">IMI 349063</strain>
    </source>
</reference>
<comment type="caution">
    <text evidence="2">The sequence shown here is derived from an EMBL/GenBank/DDBJ whole genome shotgun (WGS) entry which is preliminary data.</text>
</comment>